<reference evidence="1" key="1">
    <citation type="submission" date="2018-06" db="EMBL/GenBank/DDBJ databases">
        <authorList>
            <person name="Zhirakovskaya E."/>
        </authorList>
    </citation>
    <scope>NUCLEOTIDE SEQUENCE</scope>
</reference>
<organism evidence="1">
    <name type="scientific">hydrothermal vent metagenome</name>
    <dbReference type="NCBI Taxonomy" id="652676"/>
    <lineage>
        <taxon>unclassified sequences</taxon>
        <taxon>metagenomes</taxon>
        <taxon>ecological metagenomes</taxon>
    </lineage>
</organism>
<accession>A0A3B0VTZ9</accession>
<gene>
    <name evidence="1" type="ORF">MNBD_CHLOROFLEXI01-653</name>
</gene>
<name>A0A3B0VTZ9_9ZZZZ</name>
<dbReference type="AlphaFoldDB" id="A0A3B0VTZ9"/>
<dbReference type="EMBL" id="UOEU01001124">
    <property type="protein sequence ID" value="VAW43623.1"/>
    <property type="molecule type" value="Genomic_DNA"/>
</dbReference>
<evidence type="ECO:0008006" key="2">
    <source>
        <dbReference type="Google" id="ProtNLM"/>
    </source>
</evidence>
<evidence type="ECO:0000313" key="1">
    <source>
        <dbReference type="EMBL" id="VAW43623.1"/>
    </source>
</evidence>
<proteinExistence type="predicted"/>
<sequence length="111" mass="12338">MQKICKLQMTALDEKVMINGRFRSPQSPHQMIEIERGMKIVVAGGEEVGVVGAVILNPQSEEMTHLLLCRVPVTAVYRLVPINLIAKIDDDTIYLNIQCDGLTKLTVHQPA</sequence>
<protein>
    <recommendedName>
        <fullName evidence="2">PRC-barrel domain-containing protein</fullName>
    </recommendedName>
</protein>